<keyword evidence="1" id="KW-0812">Transmembrane</keyword>
<proteinExistence type="predicted"/>
<dbReference type="RefSeq" id="WP_163111887.1">
    <property type="nucleotide sequence ID" value="NZ_JAAAWP010000006.1"/>
</dbReference>
<keyword evidence="1" id="KW-1133">Transmembrane helix</keyword>
<protein>
    <submittedName>
        <fullName evidence="2">Uncharacterized protein</fullName>
    </submittedName>
</protein>
<evidence type="ECO:0000313" key="3">
    <source>
        <dbReference type="Proteomes" id="UP000478837"/>
    </source>
</evidence>
<organism evidence="2 3">
    <name type="scientific">Alteromonas hispanica</name>
    <dbReference type="NCBI Taxonomy" id="315421"/>
    <lineage>
        <taxon>Bacteria</taxon>
        <taxon>Pseudomonadati</taxon>
        <taxon>Pseudomonadota</taxon>
        <taxon>Gammaproteobacteria</taxon>
        <taxon>Alteromonadales</taxon>
        <taxon>Alteromonadaceae</taxon>
        <taxon>Alteromonas/Salinimonas group</taxon>
        <taxon>Alteromonas</taxon>
    </lineage>
</organism>
<dbReference type="Proteomes" id="UP000478837">
    <property type="component" value="Unassembled WGS sequence"/>
</dbReference>
<dbReference type="EMBL" id="JAAAWP010000006">
    <property type="protein sequence ID" value="NDW22001.1"/>
    <property type="molecule type" value="Genomic_DNA"/>
</dbReference>
<keyword evidence="1" id="KW-0472">Membrane</keyword>
<gene>
    <name evidence="2" type="ORF">GTW09_10750</name>
</gene>
<reference evidence="2 3" key="1">
    <citation type="submission" date="2020-01" db="EMBL/GenBank/DDBJ databases">
        <title>Genomes of bacteria type strains.</title>
        <authorList>
            <person name="Chen J."/>
            <person name="Zhu S."/>
            <person name="Yang J."/>
        </authorList>
    </citation>
    <scope>NUCLEOTIDE SEQUENCE [LARGE SCALE GENOMIC DNA]</scope>
    <source>
        <strain evidence="2 3">LMG 22958</strain>
    </source>
</reference>
<comment type="caution">
    <text evidence="2">The sequence shown here is derived from an EMBL/GenBank/DDBJ whole genome shotgun (WGS) entry which is preliminary data.</text>
</comment>
<name>A0A6L9MW11_9ALTE</name>
<sequence length="171" mass="19576">MTEKENSSQSTALKIFIVLIFIGVLGFFINNLYTGDSDTTVVAFSKHAEKFERHVISSHYQWQVRQKPSMIMLIHYNDSGREVNRKPVRMNHYGWPNAQESDEGCAKVWTSLIGSPLRVDGFNVKARFYSTGTDTNDGDFDSRSFWCRYSISKGVEFDYFPAIGEVTPPRL</sequence>
<dbReference type="AlphaFoldDB" id="A0A6L9MW11"/>
<evidence type="ECO:0000313" key="2">
    <source>
        <dbReference type="EMBL" id="NDW22001.1"/>
    </source>
</evidence>
<feature type="transmembrane region" description="Helical" evidence="1">
    <location>
        <begin position="12"/>
        <end position="33"/>
    </location>
</feature>
<accession>A0A6L9MW11</accession>
<keyword evidence="3" id="KW-1185">Reference proteome</keyword>
<evidence type="ECO:0000256" key="1">
    <source>
        <dbReference type="SAM" id="Phobius"/>
    </source>
</evidence>